<organism evidence="7 8">
    <name type="scientific">Lentinula lateritia</name>
    <dbReference type="NCBI Taxonomy" id="40482"/>
    <lineage>
        <taxon>Eukaryota</taxon>
        <taxon>Fungi</taxon>
        <taxon>Dikarya</taxon>
        <taxon>Basidiomycota</taxon>
        <taxon>Agaricomycotina</taxon>
        <taxon>Agaricomycetes</taxon>
        <taxon>Agaricomycetidae</taxon>
        <taxon>Agaricales</taxon>
        <taxon>Marasmiineae</taxon>
        <taxon>Omphalotaceae</taxon>
        <taxon>Lentinula</taxon>
    </lineage>
</organism>
<dbReference type="PROSITE" id="PS00463">
    <property type="entry name" value="ZN2_CY6_FUNGAL_1"/>
    <property type="match status" value="1"/>
</dbReference>
<gene>
    <name evidence="7" type="ORF">C8R41DRAFT_559512</name>
</gene>
<feature type="region of interest" description="Disordered" evidence="5">
    <location>
        <begin position="1"/>
        <end position="27"/>
    </location>
</feature>
<feature type="region of interest" description="Disordered" evidence="5">
    <location>
        <begin position="95"/>
        <end position="133"/>
    </location>
</feature>
<dbReference type="InterPro" id="IPR001138">
    <property type="entry name" value="Zn2Cys6_DnaBD"/>
</dbReference>
<name>A0ABQ8V4S5_9AGAR</name>
<dbReference type="PROSITE" id="PS50048">
    <property type="entry name" value="ZN2_CY6_FUNGAL_2"/>
    <property type="match status" value="1"/>
</dbReference>
<dbReference type="SMART" id="SM00066">
    <property type="entry name" value="GAL4"/>
    <property type="match status" value="1"/>
</dbReference>
<feature type="domain" description="Zn(2)-C6 fungal-type" evidence="6">
    <location>
        <begin position="29"/>
        <end position="63"/>
    </location>
</feature>
<evidence type="ECO:0000313" key="8">
    <source>
        <dbReference type="Proteomes" id="UP001150217"/>
    </source>
</evidence>
<keyword evidence="1" id="KW-0805">Transcription regulation</keyword>
<evidence type="ECO:0000256" key="4">
    <source>
        <dbReference type="ARBA" id="ARBA00023242"/>
    </source>
</evidence>
<dbReference type="Pfam" id="PF00172">
    <property type="entry name" value="Zn_clus"/>
    <property type="match status" value="1"/>
</dbReference>
<feature type="compositionally biased region" description="Low complexity" evidence="5">
    <location>
        <begin position="111"/>
        <end position="132"/>
    </location>
</feature>
<evidence type="ECO:0000256" key="1">
    <source>
        <dbReference type="ARBA" id="ARBA00023015"/>
    </source>
</evidence>
<dbReference type="PANTHER" id="PTHR31069:SF12">
    <property type="entry name" value="TRANSCRIPTION FACTOR DOMAIN-CONTAINING PROTEIN"/>
    <property type="match status" value="1"/>
</dbReference>
<keyword evidence="4" id="KW-0539">Nucleus</keyword>
<evidence type="ECO:0000256" key="3">
    <source>
        <dbReference type="ARBA" id="ARBA00023163"/>
    </source>
</evidence>
<reference evidence="7" key="1">
    <citation type="submission" date="2022-08" db="EMBL/GenBank/DDBJ databases">
        <title>A Global Phylogenomic Analysis of the Shiitake Genus Lentinula.</title>
        <authorList>
            <consortium name="DOE Joint Genome Institute"/>
            <person name="Sierra-Patev S."/>
            <person name="Min B."/>
            <person name="Naranjo-Ortiz M."/>
            <person name="Looney B."/>
            <person name="Konkel Z."/>
            <person name="Slot J.C."/>
            <person name="Sakamoto Y."/>
            <person name="Steenwyk J.L."/>
            <person name="Rokas A."/>
            <person name="Carro J."/>
            <person name="Camarero S."/>
            <person name="Ferreira P."/>
            <person name="Molpeceres G."/>
            <person name="Ruiz-Duenas F.J."/>
            <person name="Serrano A."/>
            <person name="Henrissat B."/>
            <person name="Drula E."/>
            <person name="Hughes K.W."/>
            <person name="Mata J.L."/>
            <person name="Ishikawa N.K."/>
            <person name="Vargas-Isla R."/>
            <person name="Ushijima S."/>
            <person name="Smith C.A."/>
            <person name="Ahrendt S."/>
            <person name="Andreopoulos W."/>
            <person name="He G."/>
            <person name="Labutti K."/>
            <person name="Lipzen A."/>
            <person name="Ng V."/>
            <person name="Riley R."/>
            <person name="Sandor L."/>
            <person name="Barry K."/>
            <person name="Martinez A.T."/>
            <person name="Xiao Y."/>
            <person name="Gibbons J.G."/>
            <person name="Terashima K."/>
            <person name="Grigoriev I.V."/>
            <person name="Hibbett D.S."/>
        </authorList>
    </citation>
    <scope>NUCLEOTIDE SEQUENCE</scope>
    <source>
        <strain evidence="7">RHP3577 ss4</strain>
    </source>
</reference>
<feature type="compositionally biased region" description="Low complexity" evidence="5">
    <location>
        <begin position="9"/>
        <end position="19"/>
    </location>
</feature>
<dbReference type="PANTHER" id="PTHR31069">
    <property type="entry name" value="OLEATE-ACTIVATED TRANSCRIPTION FACTOR 1-RELATED"/>
    <property type="match status" value="1"/>
</dbReference>
<evidence type="ECO:0000313" key="7">
    <source>
        <dbReference type="EMBL" id="KAJ4474205.1"/>
    </source>
</evidence>
<sequence>MPSRQQSPTSSATSGSSSKKAGHQRNPMACTNCRARKIKCDSNKRYPDHPCQRCVNRKLVCEYVAIAHTPSNDTRSRSGSFGSAVYPSPLLHDSNAKSHAISHSPHMQTRYSPLSTSLHSRSSSRSDPYATSFDAAQYPSSNSSYSDSSSGVESHLSSPLYGLYSSATNYGDSMMHTGSHMNQMPNIALSSTPQYGHFSSGMPGMVLNPLPDQNHYFNRDPSYADWNMASNASQGHYGAGECLCPGMQCTCGNRRYY</sequence>
<keyword evidence="2" id="KW-0238">DNA-binding</keyword>
<evidence type="ECO:0000256" key="5">
    <source>
        <dbReference type="SAM" id="MobiDB-lite"/>
    </source>
</evidence>
<protein>
    <recommendedName>
        <fullName evidence="6">Zn(2)-C6 fungal-type domain-containing protein</fullName>
    </recommendedName>
</protein>
<keyword evidence="3" id="KW-0804">Transcription</keyword>
<dbReference type="Gene3D" id="4.10.240.10">
    <property type="entry name" value="Zn(2)-C6 fungal-type DNA-binding domain"/>
    <property type="match status" value="1"/>
</dbReference>
<dbReference type="InterPro" id="IPR050675">
    <property type="entry name" value="OAF3"/>
</dbReference>
<accession>A0ABQ8V4S5</accession>
<comment type="caution">
    <text evidence="7">The sequence shown here is derived from an EMBL/GenBank/DDBJ whole genome shotgun (WGS) entry which is preliminary data.</text>
</comment>
<dbReference type="EMBL" id="JANVFT010000078">
    <property type="protein sequence ID" value="KAJ4474205.1"/>
    <property type="molecule type" value="Genomic_DNA"/>
</dbReference>
<proteinExistence type="predicted"/>
<dbReference type="SUPFAM" id="SSF57701">
    <property type="entry name" value="Zn2/Cys6 DNA-binding domain"/>
    <property type="match status" value="1"/>
</dbReference>
<evidence type="ECO:0000259" key="6">
    <source>
        <dbReference type="PROSITE" id="PS50048"/>
    </source>
</evidence>
<evidence type="ECO:0000256" key="2">
    <source>
        <dbReference type="ARBA" id="ARBA00023125"/>
    </source>
</evidence>
<dbReference type="InterPro" id="IPR036864">
    <property type="entry name" value="Zn2-C6_fun-type_DNA-bd_sf"/>
</dbReference>
<dbReference type="CDD" id="cd00067">
    <property type="entry name" value="GAL4"/>
    <property type="match status" value="1"/>
</dbReference>
<keyword evidence="8" id="KW-1185">Reference proteome</keyword>
<dbReference type="Proteomes" id="UP001150217">
    <property type="component" value="Unassembled WGS sequence"/>
</dbReference>